<evidence type="ECO:0000256" key="2">
    <source>
        <dbReference type="SAM" id="SignalP"/>
    </source>
</evidence>
<dbReference type="EMBL" id="MLBY01000004">
    <property type="protein sequence ID" value="MEE7458006.1"/>
    <property type="molecule type" value="Genomic_DNA"/>
</dbReference>
<name>A0ABU7TBJ3_9HYPH</name>
<comment type="caution">
    <text evidence="3">The sequence shown here is derived from an EMBL/GenBank/DDBJ whole genome shotgun (WGS) entry which is preliminary data.</text>
</comment>
<evidence type="ECO:0000313" key="4">
    <source>
        <dbReference type="Proteomes" id="UP001349262"/>
    </source>
</evidence>
<dbReference type="Proteomes" id="UP001349262">
    <property type="component" value="Unassembled WGS sequence"/>
</dbReference>
<reference evidence="3 4" key="1">
    <citation type="journal article" date="2012" name="Genet. Mol. Biol.">
        <title>Analysis of 16S rRNA and mxaF genes revealing insights into Methylobacterium niche-specific plant association.</title>
        <authorList>
            <person name="Dourado M.N."/>
            <person name="Andreote F.D."/>
            <person name="Dini-Andreote F."/>
            <person name="Conti R."/>
            <person name="Araujo J.M."/>
            <person name="Araujo W.L."/>
        </authorList>
    </citation>
    <scope>NUCLEOTIDE SEQUENCE [LARGE SCALE GENOMIC DNA]</scope>
    <source>
        <strain evidence="3 4">SR1.6/4</strain>
    </source>
</reference>
<feature type="chain" id="PRO_5045333603" description="Alpha/beta hydrolase" evidence="2">
    <location>
        <begin position="23"/>
        <end position="80"/>
    </location>
</feature>
<organism evidence="3 4">
    <name type="scientific">Methylobacterium radiotolerans</name>
    <dbReference type="NCBI Taxonomy" id="31998"/>
    <lineage>
        <taxon>Bacteria</taxon>
        <taxon>Pseudomonadati</taxon>
        <taxon>Pseudomonadota</taxon>
        <taxon>Alphaproteobacteria</taxon>
        <taxon>Hyphomicrobiales</taxon>
        <taxon>Methylobacteriaceae</taxon>
        <taxon>Methylobacterium</taxon>
    </lineage>
</organism>
<keyword evidence="2" id="KW-0732">Signal</keyword>
<sequence>MRCLLPYSAAILAGLTAALVPAGASSQERRLARQPLPPETVYRDPAPRFRPGPPATFAVRAYVPRPTYQPMFNAPPERLR</sequence>
<evidence type="ECO:0000313" key="3">
    <source>
        <dbReference type="EMBL" id="MEE7458006.1"/>
    </source>
</evidence>
<keyword evidence="4" id="KW-1185">Reference proteome</keyword>
<protein>
    <recommendedName>
        <fullName evidence="5">Alpha/beta hydrolase</fullName>
    </recommendedName>
</protein>
<evidence type="ECO:0008006" key="5">
    <source>
        <dbReference type="Google" id="ProtNLM"/>
    </source>
</evidence>
<feature type="region of interest" description="Disordered" evidence="1">
    <location>
        <begin position="23"/>
        <end position="53"/>
    </location>
</feature>
<feature type="signal peptide" evidence="2">
    <location>
        <begin position="1"/>
        <end position="22"/>
    </location>
</feature>
<evidence type="ECO:0000256" key="1">
    <source>
        <dbReference type="SAM" id="MobiDB-lite"/>
    </source>
</evidence>
<accession>A0ABU7TBJ3</accession>
<gene>
    <name evidence="3" type="ORF">MRSR164_14865</name>
</gene>
<proteinExistence type="predicted"/>